<evidence type="ECO:0008006" key="4">
    <source>
        <dbReference type="Google" id="ProtNLM"/>
    </source>
</evidence>
<protein>
    <recommendedName>
        <fullName evidence="4">Lytic transglycosylase domain-containing protein</fullName>
    </recommendedName>
</protein>
<feature type="compositionally biased region" description="Polar residues" evidence="1">
    <location>
        <begin position="1"/>
        <end position="10"/>
    </location>
</feature>
<evidence type="ECO:0000313" key="3">
    <source>
        <dbReference type="Proteomes" id="UP000247515"/>
    </source>
</evidence>
<sequence length="532" mass="55333">MPTFTFTSPDGKTYDVQGPDGATKEQAFGILQQRLGASGDAAPTAQGRAVAPLDRLPGDTGPAQALKPEHADGIANKILGIGEAGLSAATGALAAPIGAAYGVGKTLASGKYGTQQGIREGEKAGVDLANKLTYTPRTQSGRENVESLGRALDASRLEGLPVEGPMIARIPEVPRGLLATGEGAAGAARAGANAVGRGATRAVASALPALDPETAQLARQAHEMGFRLTPDMVFGNKYARQAGELAQDNPFVGTTVKEQNQAAFNRNLVSMIGGTGDKLTRKAYSEAMNESGRTIGDIAAKTPLPISRQFVDQLRSHSANQLPEVAGVVNGYVDQIDKMAGRDFSPLTVGGKSDVPRELPGAAFRRINSAISKRMRETGNGDLRSALSNLQDDLLEERSQYLDSRDRVAYDQARRQYAIGKTVEPLVAKSPTGDISPAALLGAVTRNQAGRSAMARGAAGDLGTLADIGQQFLKERPSSGTAERALMQNLMTHPIGTVAAGGTAALTAPAAAAYNRLGPNVTQMLLQRPPTP</sequence>
<proteinExistence type="predicted"/>
<accession>A0ABX5MPP9</accession>
<dbReference type="EMBL" id="QJJV01000009">
    <property type="protein sequence ID" value="PXX15839.1"/>
    <property type="molecule type" value="Genomic_DNA"/>
</dbReference>
<evidence type="ECO:0000256" key="1">
    <source>
        <dbReference type="SAM" id="MobiDB-lite"/>
    </source>
</evidence>
<feature type="region of interest" description="Disordered" evidence="1">
    <location>
        <begin position="1"/>
        <end position="21"/>
    </location>
</feature>
<evidence type="ECO:0000313" key="2">
    <source>
        <dbReference type="EMBL" id="PXX15839.1"/>
    </source>
</evidence>
<organism evidence="2 3">
    <name type="scientific">Paraburkholderia tropica</name>
    <dbReference type="NCBI Taxonomy" id="92647"/>
    <lineage>
        <taxon>Bacteria</taxon>
        <taxon>Pseudomonadati</taxon>
        <taxon>Pseudomonadota</taxon>
        <taxon>Betaproteobacteria</taxon>
        <taxon>Burkholderiales</taxon>
        <taxon>Burkholderiaceae</taxon>
        <taxon>Paraburkholderia</taxon>
    </lineage>
</organism>
<gene>
    <name evidence="2" type="ORF">C7400_109174</name>
</gene>
<name>A0ABX5MPP9_9BURK</name>
<dbReference type="Proteomes" id="UP000247515">
    <property type="component" value="Unassembled WGS sequence"/>
</dbReference>
<dbReference type="RefSeq" id="WP_146229986.1">
    <property type="nucleotide sequence ID" value="NZ_QJJV01000009.1"/>
</dbReference>
<reference evidence="2 3" key="1">
    <citation type="submission" date="2018-05" db="EMBL/GenBank/DDBJ databases">
        <title>Genomic Encyclopedia of Type Strains, Phase IV (KMG-V): Genome sequencing to study the core and pangenomes of soil and plant-associated prokaryotes.</title>
        <authorList>
            <person name="Whitman W."/>
        </authorList>
    </citation>
    <scope>NUCLEOTIDE SEQUENCE [LARGE SCALE GENOMIC DNA]</scope>
    <source>
        <strain evidence="2 3">SIr-6563</strain>
    </source>
</reference>
<keyword evidence="3" id="KW-1185">Reference proteome</keyword>
<comment type="caution">
    <text evidence="2">The sequence shown here is derived from an EMBL/GenBank/DDBJ whole genome shotgun (WGS) entry which is preliminary data.</text>
</comment>